<sequence>MIRLLALLLTAAPLLAATPPDPLAPKSSAADALTSPLAAVTHLTGDPASAARFYGTAMGMNRLDFRMDAGFARAMGLRGRPLVMRFTRPVDGVAVDVVAVDSDGPNARPAWQARLPGVLGLGFPSAGNEALDARVRATGFASNAGLTSITLPCGEGCSYRVGEVHYRAPDGVLALGIDRGSMKPVGVIDVDAGVGGPAYASIVVSDAGQAKRLLGEVLGFELRRETELETSGPSGGLGLPRGTRFAFQQWYAPGAVSGYVIVMAYRGGGGLPGVAKLGPPTRGIALLSVATRDLDAIAARATAAGMRTEAKAYAKPAIGPVRALWLRTADGFPIEVYRADPEAD</sequence>
<dbReference type="PROSITE" id="PS51819">
    <property type="entry name" value="VOC"/>
    <property type="match status" value="1"/>
</dbReference>
<dbReference type="Gene3D" id="3.10.180.10">
    <property type="entry name" value="2,3-Dihydroxybiphenyl 1,2-Dioxygenase, domain 1"/>
    <property type="match status" value="1"/>
</dbReference>
<feature type="domain" description="VOC" evidence="2">
    <location>
        <begin position="196"/>
        <end position="339"/>
    </location>
</feature>
<name>A0A7G5IIE9_9SPHN</name>
<evidence type="ECO:0000259" key="2">
    <source>
        <dbReference type="PROSITE" id="PS51819"/>
    </source>
</evidence>
<reference evidence="3 4" key="1">
    <citation type="submission" date="2020-07" db="EMBL/GenBank/DDBJ databases">
        <title>Complete genome sequence for Sandaracinobacter sp. M6.</title>
        <authorList>
            <person name="Tang Y."/>
            <person name="Liu Q."/>
            <person name="Guo Z."/>
            <person name="Lei P."/>
            <person name="Huang B."/>
        </authorList>
    </citation>
    <scope>NUCLEOTIDE SEQUENCE [LARGE SCALE GENOMIC DNA]</scope>
    <source>
        <strain evidence="3 4">M6</strain>
    </source>
</reference>
<keyword evidence="4" id="KW-1185">Reference proteome</keyword>
<dbReference type="InterPro" id="IPR029068">
    <property type="entry name" value="Glyas_Bleomycin-R_OHBP_Dase"/>
</dbReference>
<organism evidence="3 4">
    <name type="scientific">Sandaracinobacteroides saxicola</name>
    <dbReference type="NCBI Taxonomy" id="2759707"/>
    <lineage>
        <taxon>Bacteria</taxon>
        <taxon>Pseudomonadati</taxon>
        <taxon>Pseudomonadota</taxon>
        <taxon>Alphaproteobacteria</taxon>
        <taxon>Sphingomonadales</taxon>
        <taxon>Sphingosinicellaceae</taxon>
        <taxon>Sandaracinobacteroides</taxon>
    </lineage>
</organism>
<dbReference type="KEGG" id="sand:H3309_01100"/>
<dbReference type="InterPro" id="IPR004360">
    <property type="entry name" value="Glyas_Fos-R_dOase_dom"/>
</dbReference>
<dbReference type="EMBL" id="CP059851">
    <property type="protein sequence ID" value="QMW23141.1"/>
    <property type="molecule type" value="Genomic_DNA"/>
</dbReference>
<dbReference type="InterPro" id="IPR037523">
    <property type="entry name" value="VOC_core"/>
</dbReference>
<evidence type="ECO:0000313" key="3">
    <source>
        <dbReference type="EMBL" id="QMW23141.1"/>
    </source>
</evidence>
<gene>
    <name evidence="3" type="ORF">H3309_01100</name>
</gene>
<dbReference type="AlphaFoldDB" id="A0A7G5IIE9"/>
<keyword evidence="1" id="KW-0732">Signal</keyword>
<dbReference type="Proteomes" id="UP000515292">
    <property type="component" value="Chromosome"/>
</dbReference>
<evidence type="ECO:0000313" key="4">
    <source>
        <dbReference type="Proteomes" id="UP000515292"/>
    </source>
</evidence>
<evidence type="ECO:0000256" key="1">
    <source>
        <dbReference type="SAM" id="SignalP"/>
    </source>
</evidence>
<proteinExistence type="predicted"/>
<protein>
    <recommendedName>
        <fullName evidence="2">VOC domain-containing protein</fullName>
    </recommendedName>
</protein>
<dbReference type="Pfam" id="PF00903">
    <property type="entry name" value="Glyoxalase"/>
    <property type="match status" value="1"/>
</dbReference>
<accession>A0A7G5IIE9</accession>
<feature type="chain" id="PRO_5028876212" description="VOC domain-containing protein" evidence="1">
    <location>
        <begin position="17"/>
        <end position="344"/>
    </location>
</feature>
<dbReference type="SUPFAM" id="SSF54593">
    <property type="entry name" value="Glyoxalase/Bleomycin resistance protein/Dihydroxybiphenyl dioxygenase"/>
    <property type="match status" value="1"/>
</dbReference>
<dbReference type="RefSeq" id="WP_182296723.1">
    <property type="nucleotide sequence ID" value="NZ_CP059851.1"/>
</dbReference>
<feature type="signal peptide" evidence="1">
    <location>
        <begin position="1"/>
        <end position="16"/>
    </location>
</feature>